<feature type="transmembrane region" description="Helical" evidence="1">
    <location>
        <begin position="25"/>
        <end position="48"/>
    </location>
</feature>
<protein>
    <submittedName>
        <fullName evidence="2">Uncharacterized protein</fullName>
    </submittedName>
</protein>
<evidence type="ECO:0000256" key="1">
    <source>
        <dbReference type="SAM" id="Phobius"/>
    </source>
</evidence>
<dbReference type="Gramene" id="ERM96689">
    <property type="protein sequence ID" value="ERM96689"/>
    <property type="gene ID" value="AMTR_s00001p00272820"/>
</dbReference>
<dbReference type="EMBL" id="KI397142">
    <property type="protein sequence ID" value="ERM96689.1"/>
    <property type="molecule type" value="Genomic_DNA"/>
</dbReference>
<dbReference type="Proteomes" id="UP000017836">
    <property type="component" value="Unassembled WGS sequence"/>
</dbReference>
<keyword evidence="3" id="KW-1185">Reference proteome</keyword>
<sequence length="140" mass="15522">MEGMVDGIVRIVVGNKGRDGKGRRLVGIFGVVMAKKGGMVVGILAIVLRFKGIVVGIVGVVEVKGGNGGKVRARGCGVSNRWCAPRQAWLLSNDRTTSLTRRKLLLDAMARERRENMLEERENKRDRGLRRSYARYNLLD</sequence>
<evidence type="ECO:0000313" key="2">
    <source>
        <dbReference type="EMBL" id="ERM96689.1"/>
    </source>
</evidence>
<keyword evidence="1" id="KW-1133">Transmembrane helix</keyword>
<evidence type="ECO:0000313" key="3">
    <source>
        <dbReference type="Proteomes" id="UP000017836"/>
    </source>
</evidence>
<proteinExistence type="predicted"/>
<name>W1NN05_AMBTC</name>
<gene>
    <name evidence="2" type="ORF">AMTR_s00001p00272820</name>
</gene>
<keyword evidence="1" id="KW-0472">Membrane</keyword>
<reference evidence="3" key="1">
    <citation type="journal article" date="2013" name="Science">
        <title>The Amborella genome and the evolution of flowering plants.</title>
        <authorList>
            <consortium name="Amborella Genome Project"/>
        </authorList>
    </citation>
    <scope>NUCLEOTIDE SEQUENCE [LARGE SCALE GENOMIC DNA]</scope>
</reference>
<dbReference type="HOGENOM" id="CLU_1837776_0_0_1"/>
<dbReference type="AlphaFoldDB" id="W1NN05"/>
<organism evidence="2 3">
    <name type="scientific">Amborella trichopoda</name>
    <dbReference type="NCBI Taxonomy" id="13333"/>
    <lineage>
        <taxon>Eukaryota</taxon>
        <taxon>Viridiplantae</taxon>
        <taxon>Streptophyta</taxon>
        <taxon>Embryophyta</taxon>
        <taxon>Tracheophyta</taxon>
        <taxon>Spermatophyta</taxon>
        <taxon>Magnoliopsida</taxon>
        <taxon>Amborellales</taxon>
        <taxon>Amborellaceae</taxon>
        <taxon>Amborella</taxon>
    </lineage>
</organism>
<accession>W1NN05</accession>
<keyword evidence="1" id="KW-0812">Transmembrane</keyword>